<keyword evidence="2" id="KW-0680">Restriction system</keyword>
<dbReference type="Gene3D" id="3.90.220.20">
    <property type="entry name" value="DNA methylase specificity domains"/>
    <property type="match status" value="2"/>
</dbReference>
<dbReference type="CDD" id="cd17496">
    <property type="entry name" value="RMtype1_S_BliBORF2384P-TRD1-CR1_like"/>
    <property type="match status" value="1"/>
</dbReference>
<dbReference type="InterPro" id="IPR000055">
    <property type="entry name" value="Restrct_endonuc_typeI_TRD"/>
</dbReference>
<evidence type="ECO:0000256" key="3">
    <source>
        <dbReference type="ARBA" id="ARBA00023125"/>
    </source>
</evidence>
<gene>
    <name evidence="5" type="ORF">LVY72_22625</name>
</gene>
<evidence type="ECO:0000256" key="2">
    <source>
        <dbReference type="ARBA" id="ARBA00022747"/>
    </source>
</evidence>
<keyword evidence="5" id="KW-0378">Hydrolase</keyword>
<evidence type="ECO:0000259" key="4">
    <source>
        <dbReference type="Pfam" id="PF01420"/>
    </source>
</evidence>
<sequence>MGQAPPGDSYNDTGEGVPLIAGAGDFGNGRLAPKKFTTAGTKFSSAGDIVLSIRASIGDKVWADGSYCLGRGVAGLRAGSQLEPRYLWHWLGAVEPELLSKARGATFLQVNRTDIAELVIALPELDEQRRIASILDKADTLRAKRREALARLDTLSQSIFHEMFGDPLANARGWEIASLPDVAKLYSGGTPSKDVKEYWNGSLPWFSPKDLKADHLTDSIDHISNEVLSQTSLRLLPEGTVVFVVRGMILAHSFPVSLLQVPATINQDLKAVLPKVELDPYFLLANLKSQKSSVLAHVATAAHGTKRLDAEALAMIRVLLPPVELQQQFAGRVAAVERLKGKHRAQLADLDMLFAALQDKAFKGELS</sequence>
<dbReference type="EMBL" id="JAKLTQ010000029">
    <property type="protein sequence ID" value="MCG2624689.1"/>
    <property type="molecule type" value="Genomic_DNA"/>
</dbReference>
<evidence type="ECO:0000256" key="1">
    <source>
        <dbReference type="ARBA" id="ARBA00010923"/>
    </source>
</evidence>
<dbReference type="CDD" id="cd17249">
    <property type="entry name" value="RMtype1_S_EcoR124I-TRD2-CR2_like"/>
    <property type="match status" value="1"/>
</dbReference>
<dbReference type="GO" id="GO:0016787">
    <property type="term" value="F:hydrolase activity"/>
    <property type="evidence" value="ECO:0007669"/>
    <property type="project" value="UniProtKB-KW"/>
</dbReference>
<comment type="similarity">
    <text evidence="1">Belongs to the type-I restriction system S methylase family.</text>
</comment>
<feature type="domain" description="Type I restriction modification DNA specificity" evidence="4">
    <location>
        <begin position="173"/>
        <end position="338"/>
    </location>
</feature>
<dbReference type="EC" id="3.1.21.-" evidence="5"/>
<proteinExistence type="inferred from homology"/>
<dbReference type="PANTHER" id="PTHR30408">
    <property type="entry name" value="TYPE-1 RESTRICTION ENZYME ECOKI SPECIFICITY PROTEIN"/>
    <property type="match status" value="1"/>
</dbReference>
<dbReference type="Pfam" id="PF01420">
    <property type="entry name" value="Methylase_S"/>
    <property type="match status" value="2"/>
</dbReference>
<evidence type="ECO:0000313" key="5">
    <source>
        <dbReference type="EMBL" id="MCG2624689.1"/>
    </source>
</evidence>
<reference evidence="5" key="1">
    <citation type="submission" date="2022-01" db="EMBL/GenBank/DDBJ databases">
        <authorList>
            <person name="Jo J.-H."/>
            <person name="Im W.-T."/>
        </authorList>
    </citation>
    <scope>NUCLEOTIDE SEQUENCE</scope>
    <source>
        <strain evidence="5">I2-34</strain>
    </source>
</reference>
<dbReference type="Proteomes" id="UP001165368">
    <property type="component" value="Unassembled WGS sequence"/>
</dbReference>
<comment type="caution">
    <text evidence="5">The sequence shown here is derived from an EMBL/GenBank/DDBJ whole genome shotgun (WGS) entry which is preliminary data.</text>
</comment>
<dbReference type="GO" id="GO:0004519">
    <property type="term" value="F:endonuclease activity"/>
    <property type="evidence" value="ECO:0007669"/>
    <property type="project" value="UniProtKB-KW"/>
</dbReference>
<keyword evidence="3" id="KW-0238">DNA-binding</keyword>
<protein>
    <submittedName>
        <fullName evidence="5">Restriction endonuclease subunit S</fullName>
        <ecNumber evidence="5">3.1.21.-</ecNumber>
    </submittedName>
</protein>
<dbReference type="SUPFAM" id="SSF116734">
    <property type="entry name" value="DNA methylase specificity domain"/>
    <property type="match status" value="2"/>
</dbReference>
<keyword evidence="5" id="KW-0255">Endonuclease</keyword>
<keyword evidence="6" id="KW-1185">Reference proteome</keyword>
<name>A0ABS9LE07_9MICC</name>
<dbReference type="PANTHER" id="PTHR30408:SF12">
    <property type="entry name" value="TYPE I RESTRICTION ENZYME MJAVIII SPECIFICITY SUBUNIT"/>
    <property type="match status" value="1"/>
</dbReference>
<dbReference type="InterPro" id="IPR052021">
    <property type="entry name" value="Type-I_RS_S_subunit"/>
</dbReference>
<evidence type="ECO:0000313" key="6">
    <source>
        <dbReference type="Proteomes" id="UP001165368"/>
    </source>
</evidence>
<accession>A0ABS9LE07</accession>
<organism evidence="5 6">
    <name type="scientific">Arthrobacter hankyongi</name>
    <dbReference type="NCBI Taxonomy" id="2904801"/>
    <lineage>
        <taxon>Bacteria</taxon>
        <taxon>Bacillati</taxon>
        <taxon>Actinomycetota</taxon>
        <taxon>Actinomycetes</taxon>
        <taxon>Micrococcales</taxon>
        <taxon>Micrococcaceae</taxon>
        <taxon>Arthrobacter</taxon>
    </lineage>
</organism>
<keyword evidence="5" id="KW-0540">Nuclease</keyword>
<feature type="domain" description="Type I restriction modification DNA specificity" evidence="4">
    <location>
        <begin position="43"/>
        <end position="147"/>
    </location>
</feature>
<dbReference type="InterPro" id="IPR044946">
    <property type="entry name" value="Restrct_endonuc_typeI_TRD_sf"/>
</dbReference>